<feature type="domain" description="Tubulin/FtsZ GTPase" evidence="1">
    <location>
        <begin position="1"/>
        <end position="206"/>
    </location>
</feature>
<dbReference type="GO" id="GO:0005525">
    <property type="term" value="F:GTP binding"/>
    <property type="evidence" value="ECO:0007669"/>
    <property type="project" value="InterPro"/>
</dbReference>
<organism evidence="2 3">
    <name type="scientific">Haloarcula rubra</name>
    <dbReference type="NCBI Taxonomy" id="2487747"/>
    <lineage>
        <taxon>Archaea</taxon>
        <taxon>Methanobacteriati</taxon>
        <taxon>Methanobacteriota</taxon>
        <taxon>Stenosarchaea group</taxon>
        <taxon>Halobacteria</taxon>
        <taxon>Halobacteriales</taxon>
        <taxon>Haloarculaceae</taxon>
        <taxon>Haloarcula</taxon>
    </lineage>
</organism>
<name>A0AAW4PVC4_9EURY</name>
<dbReference type="EMBL" id="RKLR01000011">
    <property type="protein sequence ID" value="MBX0325240.1"/>
    <property type="molecule type" value="Genomic_DNA"/>
</dbReference>
<dbReference type="SUPFAM" id="SSF52490">
    <property type="entry name" value="Tubulin nucleotide-binding domain-like"/>
    <property type="match status" value="1"/>
</dbReference>
<keyword evidence="3" id="KW-1185">Reference proteome</keyword>
<sequence length="449" mass="49666">MIGVGGAGNHIIDAVLMRRDTLRNNNSSLAEVWEGGLANYGSLNTNITELGETYYAREDRGFSREALVTNGMIGYRHHNYSGAGRNWKVGRQLMQKDFEGEKNAIRDRLDLNLNDIEASQAVMLINSVTKGTGCGATPVLAENIRDLITEGTGGEDTIAFSKPLISSVVLPSDHEFGSSEMVRGVVGMAYLSKAVDGIIPFDNSKLDDPPSDLAVDIDQDMLGRYNPPMYTDINRLLVTFLESFTMSSTPQSADTAGTARINGEVFDVPDSFRPVQRKYSQSEDRAYKPAVVMAPVIGKTSASTFDRSRLDTLARSTLLQGQLVEFDPKTAWGGTFMVYGPEEKMEELAPLLSNNELSSILSGEDFLARENFEGPGSIDVYVNQLVVPHVDDVYLWGLLWNPHLPTLERMYDHARELVEHSDSQEASELREMWDTVEPLFDCLGRENMG</sequence>
<gene>
    <name evidence="2" type="ORF">EGH21_19625</name>
</gene>
<proteinExistence type="predicted"/>
<evidence type="ECO:0000259" key="1">
    <source>
        <dbReference type="Pfam" id="PF00091"/>
    </source>
</evidence>
<dbReference type="Gene3D" id="3.40.50.1440">
    <property type="entry name" value="Tubulin/FtsZ, GTPase domain"/>
    <property type="match status" value="1"/>
</dbReference>
<evidence type="ECO:0000313" key="2">
    <source>
        <dbReference type="EMBL" id="MBX0325240.1"/>
    </source>
</evidence>
<dbReference type="AlphaFoldDB" id="A0AAW4PVC4"/>
<dbReference type="Proteomes" id="UP001430377">
    <property type="component" value="Unassembled WGS sequence"/>
</dbReference>
<reference evidence="2 3" key="1">
    <citation type="submission" date="2021-06" db="EMBL/GenBank/DDBJ databases">
        <title>Halomicroarcula sp. a new haloarchaeum isolated from saline soil.</title>
        <authorList>
            <person name="Duran-Viseras A."/>
            <person name="Sanchez-Porro C."/>
            <person name="Ventosa A."/>
        </authorList>
    </citation>
    <scope>NUCLEOTIDE SEQUENCE [LARGE SCALE GENOMIC DNA]</scope>
    <source>
        <strain evidence="2 3">F13</strain>
    </source>
</reference>
<dbReference type="Pfam" id="PF00091">
    <property type="entry name" value="Tubulin"/>
    <property type="match status" value="1"/>
</dbReference>
<keyword evidence="2" id="KW-0132">Cell division</keyword>
<evidence type="ECO:0000313" key="3">
    <source>
        <dbReference type="Proteomes" id="UP001430377"/>
    </source>
</evidence>
<keyword evidence="2" id="KW-0131">Cell cycle</keyword>
<protein>
    <submittedName>
        <fullName evidence="2">Cell division protein FtsZ</fullName>
    </submittedName>
</protein>
<dbReference type="GO" id="GO:0051301">
    <property type="term" value="P:cell division"/>
    <property type="evidence" value="ECO:0007669"/>
    <property type="project" value="UniProtKB-KW"/>
</dbReference>
<comment type="caution">
    <text evidence="2">The sequence shown here is derived from an EMBL/GenBank/DDBJ whole genome shotgun (WGS) entry which is preliminary data.</text>
</comment>
<dbReference type="InterPro" id="IPR003008">
    <property type="entry name" value="Tubulin_FtsZ_GTPase"/>
</dbReference>
<dbReference type="InterPro" id="IPR036525">
    <property type="entry name" value="Tubulin/FtsZ_GTPase_sf"/>
</dbReference>
<accession>A0AAW4PVC4</accession>